<reference evidence="2" key="1">
    <citation type="journal article" date="2014" name="Genome Announc.">
        <title>Genome sequence of the yeast Cyberlindnera fabianii (Hansenula fabianii).</title>
        <authorList>
            <person name="Freel K.C."/>
            <person name="Sarilar V."/>
            <person name="Neuveglise C."/>
            <person name="Devillers H."/>
            <person name="Friedrich A."/>
            <person name="Schacherer J."/>
        </authorList>
    </citation>
    <scope>NUCLEOTIDE SEQUENCE</scope>
    <source>
        <strain evidence="2">YJS4271</strain>
    </source>
</reference>
<dbReference type="OMA" id="AFDNYCI"/>
<reference evidence="4" key="2">
    <citation type="journal article" date="2017" name="Genome Announc.">
        <title>Genome sequences of Cyberlindnera fabianii 65, Pichia kudriavzevii 129, and Saccharomyces cerevisiae 131 isolated from fermented masau fruits in Zimbabwe.</title>
        <authorList>
            <person name="van Rijswijck I.M.H."/>
            <person name="Derks M.F.L."/>
            <person name="Abee T."/>
            <person name="de Ridder D."/>
            <person name="Smid E.J."/>
        </authorList>
    </citation>
    <scope>NUCLEOTIDE SEQUENCE [LARGE SCALE GENOMIC DNA]</scope>
    <source>
        <strain evidence="4">65</strain>
    </source>
</reference>
<dbReference type="InterPro" id="IPR024368">
    <property type="entry name" value="Ecl1/2/3"/>
</dbReference>
<evidence type="ECO:0000313" key="2">
    <source>
        <dbReference type="EMBL" id="CDR44573.1"/>
    </source>
</evidence>
<keyword evidence="4" id="KW-1185">Reference proteome</keyword>
<name>A0A061B529_CYBFA</name>
<organism evidence="2">
    <name type="scientific">Cyberlindnera fabianii</name>
    <name type="common">Yeast</name>
    <name type="synonym">Hansenula fabianii</name>
    <dbReference type="NCBI Taxonomy" id="36022"/>
    <lineage>
        <taxon>Eukaryota</taxon>
        <taxon>Fungi</taxon>
        <taxon>Dikarya</taxon>
        <taxon>Ascomycota</taxon>
        <taxon>Saccharomycotina</taxon>
        <taxon>Saccharomycetes</taxon>
        <taxon>Phaffomycetales</taxon>
        <taxon>Phaffomycetaceae</taxon>
        <taxon>Cyberlindnera</taxon>
    </lineage>
</organism>
<dbReference type="Proteomes" id="UP000189513">
    <property type="component" value="Unassembled WGS sequence"/>
</dbReference>
<evidence type="ECO:0000313" key="4">
    <source>
        <dbReference type="Proteomes" id="UP000189513"/>
    </source>
</evidence>
<evidence type="ECO:0000256" key="1">
    <source>
        <dbReference type="SAM" id="MobiDB-lite"/>
    </source>
</evidence>
<dbReference type="VEuPathDB" id="FungiDB:BON22_3358"/>
<protein>
    <submittedName>
        <fullName evidence="2">CYFA0S15e00188g1_1</fullName>
    </submittedName>
</protein>
<dbReference type="OrthoDB" id="2563506at2759"/>
<proteinExistence type="predicted"/>
<feature type="region of interest" description="Disordered" evidence="1">
    <location>
        <begin position="54"/>
        <end position="75"/>
    </location>
</feature>
<dbReference type="AlphaFoldDB" id="A0A061B529"/>
<sequence length="137" mass="15577">MSAFDDYCIVCEKLCTGASAYCSEECKLQDTHTHFTINNAPQLISPMLQPRQDSIVSTLQQSTDQSDEEEEEEIKQQEYLIKSPMLLSSTLKNENSIAGLDLDDCVPRETGKELDQHHTDLLAASSNYYRKWLNVKQ</sequence>
<dbReference type="EMBL" id="LK052900">
    <property type="protein sequence ID" value="CDR44573.1"/>
    <property type="molecule type" value="Genomic_DNA"/>
</dbReference>
<evidence type="ECO:0000313" key="3">
    <source>
        <dbReference type="EMBL" id="ONH66851.1"/>
    </source>
</evidence>
<gene>
    <name evidence="3" type="ORF">BON22_3358</name>
    <name evidence="2" type="ORF">CYFA0S_15e00188g</name>
</gene>
<accession>A0A061B529</accession>
<dbReference type="EMBL" id="MPUK01000006">
    <property type="protein sequence ID" value="ONH66851.1"/>
    <property type="molecule type" value="Genomic_DNA"/>
</dbReference>
<reference evidence="3" key="3">
    <citation type="submission" date="2017-01" db="EMBL/GenBank/DDBJ databases">
        <authorList>
            <person name="Mah S.A."/>
            <person name="Swanson W.J."/>
            <person name="Moy G.W."/>
            <person name="Vacquier V.D."/>
        </authorList>
    </citation>
    <scope>NUCLEOTIDE SEQUENCE [LARGE SCALE GENOMIC DNA]</scope>
    <source>
        <strain evidence="3">65</strain>
    </source>
</reference>
<dbReference type="Pfam" id="PF12855">
    <property type="entry name" value="Ecl1"/>
    <property type="match status" value="1"/>
</dbReference>